<dbReference type="Gene3D" id="1.50.40.10">
    <property type="entry name" value="Mitochondrial carrier domain"/>
    <property type="match status" value="1"/>
</dbReference>
<dbReference type="PANTHER" id="PTHR24089">
    <property type="entry name" value="SOLUTE CARRIER FAMILY 25"/>
    <property type="match status" value="1"/>
</dbReference>
<name>A0A4Y7I867_PAPSO</name>
<dbReference type="GO" id="GO:0016020">
    <property type="term" value="C:membrane"/>
    <property type="evidence" value="ECO:0007669"/>
    <property type="project" value="UniProtKB-SubCell"/>
</dbReference>
<dbReference type="Proteomes" id="UP000316621">
    <property type="component" value="Chromosome 1"/>
</dbReference>
<evidence type="ECO:0000256" key="3">
    <source>
        <dbReference type="ARBA" id="ARBA00022737"/>
    </source>
</evidence>
<dbReference type="InterPro" id="IPR023395">
    <property type="entry name" value="MCP_dom_sf"/>
</dbReference>
<evidence type="ECO:0000256" key="2">
    <source>
        <dbReference type="ARBA" id="ARBA00022692"/>
    </source>
</evidence>
<reference evidence="5 6" key="1">
    <citation type="journal article" date="2018" name="Science">
        <title>The opium poppy genome and morphinan production.</title>
        <authorList>
            <person name="Guo L."/>
            <person name="Winzer T."/>
            <person name="Yang X."/>
            <person name="Li Y."/>
            <person name="Ning Z."/>
            <person name="He Z."/>
            <person name="Teodor R."/>
            <person name="Lu Y."/>
            <person name="Bowser T.A."/>
            <person name="Graham I.A."/>
            <person name="Ye K."/>
        </authorList>
    </citation>
    <scope>NUCLEOTIDE SEQUENCE [LARGE SCALE GENOMIC DNA]</scope>
    <source>
        <strain evidence="6">cv. HN1</strain>
        <tissue evidence="5">Leaves</tissue>
    </source>
</reference>
<protein>
    <submittedName>
        <fullName evidence="5">Uncharacterized protein</fullName>
    </submittedName>
</protein>
<gene>
    <name evidence="5" type="ORF">C5167_037954</name>
</gene>
<organism evidence="5 6">
    <name type="scientific">Papaver somniferum</name>
    <name type="common">Opium poppy</name>
    <dbReference type="NCBI Taxonomy" id="3469"/>
    <lineage>
        <taxon>Eukaryota</taxon>
        <taxon>Viridiplantae</taxon>
        <taxon>Streptophyta</taxon>
        <taxon>Embryophyta</taxon>
        <taxon>Tracheophyta</taxon>
        <taxon>Spermatophyta</taxon>
        <taxon>Magnoliopsida</taxon>
        <taxon>Ranunculales</taxon>
        <taxon>Papaveraceae</taxon>
        <taxon>Papaveroideae</taxon>
        <taxon>Papaver</taxon>
    </lineage>
</organism>
<dbReference type="EMBL" id="CM010715">
    <property type="protein sequence ID" value="RZC45004.1"/>
    <property type="molecule type" value="Genomic_DNA"/>
</dbReference>
<evidence type="ECO:0000256" key="4">
    <source>
        <dbReference type="ARBA" id="ARBA00023136"/>
    </source>
</evidence>
<keyword evidence="3" id="KW-0677">Repeat</keyword>
<evidence type="ECO:0000313" key="6">
    <source>
        <dbReference type="Proteomes" id="UP000316621"/>
    </source>
</evidence>
<accession>A0A4Y7I867</accession>
<comment type="subcellular location">
    <subcellularLocation>
        <location evidence="1">Membrane</location>
    </subcellularLocation>
</comment>
<evidence type="ECO:0000313" key="5">
    <source>
        <dbReference type="EMBL" id="RZC45004.1"/>
    </source>
</evidence>
<dbReference type="AlphaFoldDB" id="A0A4Y7I867"/>
<dbReference type="SUPFAM" id="SSF103506">
    <property type="entry name" value="Mitochondrial carrier"/>
    <property type="match status" value="1"/>
</dbReference>
<evidence type="ECO:0000256" key="1">
    <source>
        <dbReference type="ARBA" id="ARBA00004370"/>
    </source>
</evidence>
<keyword evidence="4" id="KW-0472">Membrane</keyword>
<proteinExistence type="predicted"/>
<sequence>MSLRVYIGKVGTSVLYRGVGPTLVGIHPYAVLKFYIDEEPNRWVLEEHQNSVMLCLSFGDLTGLFGQISTYPLNVDRRRCRFRVYNKMVLDTGS</sequence>
<keyword evidence="2" id="KW-0812">Transmembrane</keyword>
<keyword evidence="6" id="KW-1185">Reference proteome</keyword>
<dbReference type="Gramene" id="RZC45004">
    <property type="protein sequence ID" value="RZC45004"/>
    <property type="gene ID" value="C5167_037954"/>
</dbReference>